<dbReference type="Proteomes" id="UP000054526">
    <property type="component" value="Unassembled WGS sequence"/>
</dbReference>
<reference evidence="3 4" key="1">
    <citation type="submission" date="2014-12" db="EMBL/GenBank/DDBJ databases">
        <title>Draft genome sequence of Cohnella kolymensis strain B-2846.</title>
        <authorList>
            <person name="Karlyshev A.V."/>
            <person name="Kudryashova E.B."/>
        </authorList>
    </citation>
    <scope>NUCLEOTIDE SEQUENCE [LARGE SCALE GENOMIC DNA]</scope>
    <source>
        <strain evidence="3 4">VKM B-2846</strain>
    </source>
</reference>
<dbReference type="Pfam" id="PF01636">
    <property type="entry name" value="APH"/>
    <property type="match status" value="1"/>
</dbReference>
<dbReference type="InterPro" id="IPR050249">
    <property type="entry name" value="Pseudomonas-type_ThrB"/>
</dbReference>
<comment type="caution">
    <text evidence="3">The sequence shown here is derived from an EMBL/GenBank/DDBJ whole genome shotgun (WGS) entry which is preliminary data.</text>
</comment>
<dbReference type="PANTHER" id="PTHR21064">
    <property type="entry name" value="AMINOGLYCOSIDE PHOSPHOTRANSFERASE DOMAIN-CONTAINING PROTEIN-RELATED"/>
    <property type="match status" value="1"/>
</dbReference>
<comment type="similarity">
    <text evidence="1">Belongs to the pseudomonas-type ThrB family.</text>
</comment>
<proteinExistence type="inferred from homology"/>
<dbReference type="RefSeq" id="WP_041067456.1">
    <property type="nucleotide sequence ID" value="NZ_JXAL01000033.1"/>
</dbReference>
<protein>
    <recommendedName>
        <fullName evidence="2">Aminoglycoside phosphotransferase domain-containing protein</fullName>
    </recommendedName>
</protein>
<evidence type="ECO:0000259" key="2">
    <source>
        <dbReference type="Pfam" id="PF01636"/>
    </source>
</evidence>
<feature type="domain" description="Aminoglycoside phosphotransferase" evidence="2">
    <location>
        <begin position="33"/>
        <end position="241"/>
    </location>
</feature>
<dbReference type="EMBL" id="JXAL01000033">
    <property type="protein sequence ID" value="KIL34396.1"/>
    <property type="molecule type" value="Genomic_DNA"/>
</dbReference>
<sequence>MEAAVAEIFGEHIIEEAAKRFGLRFGSQRKLGDFENYVFEMERNGELSILRLTHSSHRSEAQIAAELSWISYLVSQGLKIPQCYRSQNGRTTELIEAGGSYFTASLFEKARGHLPDYTNPAQWNVDLFRQWGELTGRMHAATTRYVVRDDELRRSSWDDDDLIKNANDYILPGDEYVLERLNEVLAHLHGLRSSNDVYGLIHTDIHPRNFFVSDGEISVFDFDDCAYNWFIHDVAIPLYYSLTWVPFENSSSKTQFAQDFFQAFWSGYRCAYELPLEWLEHLPYFLKLRDICLYLVLNKKTELIDRSARLQQWMEEMRDRIKRNVPIVQLDYHSLSERG</sequence>
<organism evidence="3 4">
    <name type="scientific">Cohnella kolymensis</name>
    <dbReference type="NCBI Taxonomy" id="1590652"/>
    <lineage>
        <taxon>Bacteria</taxon>
        <taxon>Bacillati</taxon>
        <taxon>Bacillota</taxon>
        <taxon>Bacilli</taxon>
        <taxon>Bacillales</taxon>
        <taxon>Paenibacillaceae</taxon>
        <taxon>Cohnella</taxon>
    </lineage>
</organism>
<dbReference type="SUPFAM" id="SSF56112">
    <property type="entry name" value="Protein kinase-like (PK-like)"/>
    <property type="match status" value="1"/>
</dbReference>
<dbReference type="Gene3D" id="3.90.1200.10">
    <property type="match status" value="1"/>
</dbReference>
<dbReference type="InterPro" id="IPR002575">
    <property type="entry name" value="Aminoglycoside_PTrfase"/>
</dbReference>
<dbReference type="InterPro" id="IPR011009">
    <property type="entry name" value="Kinase-like_dom_sf"/>
</dbReference>
<gene>
    <name evidence="3" type="ORF">SD71_20460</name>
</gene>
<name>A0ABR5A031_9BACL</name>
<evidence type="ECO:0000313" key="4">
    <source>
        <dbReference type="Proteomes" id="UP000054526"/>
    </source>
</evidence>
<dbReference type="PANTHER" id="PTHR21064:SF6">
    <property type="entry name" value="AMINOGLYCOSIDE PHOSPHOTRANSFERASE DOMAIN-CONTAINING PROTEIN"/>
    <property type="match status" value="1"/>
</dbReference>
<evidence type="ECO:0000313" key="3">
    <source>
        <dbReference type="EMBL" id="KIL34396.1"/>
    </source>
</evidence>
<accession>A0ABR5A031</accession>
<evidence type="ECO:0000256" key="1">
    <source>
        <dbReference type="ARBA" id="ARBA00038240"/>
    </source>
</evidence>
<keyword evidence="4" id="KW-1185">Reference proteome</keyword>